<dbReference type="Gene3D" id="2.40.110.10">
    <property type="entry name" value="Butyryl-CoA Dehydrogenase, subunit A, domain 2"/>
    <property type="match status" value="1"/>
</dbReference>
<comment type="similarity">
    <text evidence="2 6">Belongs to the acyl-CoA dehydrogenase family.</text>
</comment>
<dbReference type="SUPFAM" id="SSF47203">
    <property type="entry name" value="Acyl-CoA dehydrogenase C-terminal domain-like"/>
    <property type="match status" value="1"/>
</dbReference>
<evidence type="ECO:0000259" key="9">
    <source>
        <dbReference type="Pfam" id="PF02771"/>
    </source>
</evidence>
<accession>A0A3R7LB59</accession>
<dbReference type="InterPro" id="IPR009100">
    <property type="entry name" value="AcylCoA_DH/oxidase_NM_dom_sf"/>
</dbReference>
<evidence type="ECO:0000313" key="11">
    <source>
        <dbReference type="Proteomes" id="UP000283634"/>
    </source>
</evidence>
<gene>
    <name evidence="10" type="ORF">TraAM80_01361</name>
</gene>
<evidence type="ECO:0000259" key="7">
    <source>
        <dbReference type="Pfam" id="PF00441"/>
    </source>
</evidence>
<dbReference type="InterPro" id="IPR036250">
    <property type="entry name" value="AcylCo_DH-like_C"/>
</dbReference>
<dbReference type="PANTHER" id="PTHR48083:SF2">
    <property type="entry name" value="MEDIUM-CHAIN SPECIFIC ACYL-COA DEHYDROGENASE, MITOCHONDRIAL"/>
    <property type="match status" value="1"/>
</dbReference>
<comment type="cofactor">
    <cofactor evidence="1 6">
        <name>FAD</name>
        <dbReference type="ChEBI" id="CHEBI:57692"/>
    </cofactor>
</comment>
<dbReference type="Pfam" id="PF02771">
    <property type="entry name" value="Acyl-CoA_dh_N"/>
    <property type="match status" value="1"/>
</dbReference>
<dbReference type="FunFam" id="1.10.540.10:FF:000026">
    <property type="entry name" value="Acyl-CoA dehydrogenase medium chain"/>
    <property type="match status" value="1"/>
</dbReference>
<dbReference type="Pfam" id="PF02770">
    <property type="entry name" value="Acyl-CoA_dh_M"/>
    <property type="match status" value="1"/>
</dbReference>
<dbReference type="GO" id="GO:0005739">
    <property type="term" value="C:mitochondrion"/>
    <property type="evidence" value="ECO:0007669"/>
    <property type="project" value="TreeGrafter"/>
</dbReference>
<dbReference type="GO" id="GO:0070991">
    <property type="term" value="F:medium-chain fatty acyl-CoA dehydrogenase activity"/>
    <property type="evidence" value="ECO:0007669"/>
    <property type="project" value="UniProtKB-EC"/>
</dbReference>
<evidence type="ECO:0000256" key="1">
    <source>
        <dbReference type="ARBA" id="ARBA00001974"/>
    </source>
</evidence>
<evidence type="ECO:0000313" key="10">
    <source>
        <dbReference type="EMBL" id="RNF10817.1"/>
    </source>
</evidence>
<dbReference type="RefSeq" id="XP_029241793.1">
    <property type="nucleotide sequence ID" value="XM_029378409.1"/>
</dbReference>
<dbReference type="SUPFAM" id="SSF56645">
    <property type="entry name" value="Acyl-CoA dehydrogenase NM domain-like"/>
    <property type="match status" value="1"/>
</dbReference>
<dbReference type="GeneID" id="40325294"/>
<feature type="domain" description="Acyl-CoA dehydrogenase/oxidase N-terminal" evidence="9">
    <location>
        <begin position="32"/>
        <end position="141"/>
    </location>
</feature>
<keyword evidence="3 6" id="KW-0285">Flavoprotein</keyword>
<evidence type="ECO:0000256" key="4">
    <source>
        <dbReference type="ARBA" id="ARBA00022827"/>
    </source>
</evidence>
<dbReference type="AlphaFoldDB" id="A0A3R7LB59"/>
<dbReference type="Proteomes" id="UP000283634">
    <property type="component" value="Unassembled WGS sequence"/>
</dbReference>
<keyword evidence="5 6" id="KW-0560">Oxidoreductase</keyword>
<dbReference type="InterPro" id="IPR037069">
    <property type="entry name" value="AcylCoA_DH/ox_N_sf"/>
</dbReference>
<dbReference type="FunFam" id="1.20.140.10:FF:000011">
    <property type="entry name" value="Medium-chain specific acyl-CoA dehydrogenase, mitochondrial"/>
    <property type="match status" value="1"/>
</dbReference>
<organism evidence="10 11">
    <name type="scientific">Trypanosoma rangeli</name>
    <dbReference type="NCBI Taxonomy" id="5698"/>
    <lineage>
        <taxon>Eukaryota</taxon>
        <taxon>Discoba</taxon>
        <taxon>Euglenozoa</taxon>
        <taxon>Kinetoplastea</taxon>
        <taxon>Metakinetoplastina</taxon>
        <taxon>Trypanosomatida</taxon>
        <taxon>Trypanosomatidae</taxon>
        <taxon>Trypanosoma</taxon>
        <taxon>Herpetosoma</taxon>
    </lineage>
</organism>
<feature type="domain" description="Acyl-CoA oxidase/dehydrogenase middle" evidence="8">
    <location>
        <begin position="149"/>
        <end position="237"/>
    </location>
</feature>
<dbReference type="InterPro" id="IPR013786">
    <property type="entry name" value="AcylCoA_DH/ox_N"/>
</dbReference>
<evidence type="ECO:0000259" key="8">
    <source>
        <dbReference type="Pfam" id="PF02770"/>
    </source>
</evidence>
<comment type="caution">
    <text evidence="10">The sequence shown here is derived from an EMBL/GenBank/DDBJ whole genome shotgun (WGS) entry which is preliminary data.</text>
</comment>
<dbReference type="PANTHER" id="PTHR48083">
    <property type="entry name" value="MEDIUM-CHAIN SPECIFIC ACYL-COA DEHYDROGENASE, MITOCHONDRIAL-RELATED"/>
    <property type="match status" value="1"/>
</dbReference>
<protein>
    <submittedName>
        <fullName evidence="10">Acyl-CoA dehydrogenase</fullName>
        <ecNumber evidence="10">1.3.8.7</ecNumber>
    </submittedName>
</protein>
<dbReference type="Gene3D" id="1.10.540.10">
    <property type="entry name" value="Acyl-CoA dehydrogenase/oxidase, N-terminal domain"/>
    <property type="match status" value="1"/>
</dbReference>
<dbReference type="InterPro" id="IPR006091">
    <property type="entry name" value="Acyl-CoA_Oxase/DH_mid-dom"/>
</dbReference>
<dbReference type="OrthoDB" id="434771at2759"/>
<evidence type="ECO:0000256" key="6">
    <source>
        <dbReference type="RuleBase" id="RU362125"/>
    </source>
</evidence>
<keyword evidence="4 6" id="KW-0274">FAD</keyword>
<dbReference type="PIRSF" id="PIRSF016578">
    <property type="entry name" value="HsaA"/>
    <property type="match status" value="1"/>
</dbReference>
<dbReference type="InterPro" id="IPR046373">
    <property type="entry name" value="Acyl-CoA_Oxase/DH_mid-dom_sf"/>
</dbReference>
<dbReference type="Gene3D" id="1.20.140.10">
    <property type="entry name" value="Butyryl-CoA Dehydrogenase, subunit A, domain 3"/>
    <property type="match status" value="1"/>
</dbReference>
<dbReference type="InterPro" id="IPR009075">
    <property type="entry name" value="AcylCo_DH/oxidase_C"/>
</dbReference>
<dbReference type="GO" id="GO:0051793">
    <property type="term" value="P:medium-chain fatty acid catabolic process"/>
    <property type="evidence" value="ECO:0007669"/>
    <property type="project" value="TreeGrafter"/>
</dbReference>
<dbReference type="InterPro" id="IPR050741">
    <property type="entry name" value="Acyl-CoA_dehydrogenase"/>
</dbReference>
<proteinExistence type="inferred from homology"/>
<dbReference type="EMBL" id="MKGL01000026">
    <property type="protein sequence ID" value="RNF10817.1"/>
    <property type="molecule type" value="Genomic_DNA"/>
</dbReference>
<feature type="domain" description="Acyl-CoA dehydrogenase/oxidase C-terminal" evidence="7">
    <location>
        <begin position="249"/>
        <end position="388"/>
    </location>
</feature>
<name>A0A3R7LB59_TRYRA</name>
<dbReference type="Pfam" id="PF00441">
    <property type="entry name" value="Acyl-CoA_dh_1"/>
    <property type="match status" value="1"/>
</dbReference>
<dbReference type="VEuPathDB" id="TriTrypDB:TRSC58_04369"/>
<evidence type="ECO:0000256" key="5">
    <source>
        <dbReference type="ARBA" id="ARBA00023002"/>
    </source>
</evidence>
<keyword evidence="11" id="KW-1185">Reference proteome</keyword>
<evidence type="ECO:0000256" key="3">
    <source>
        <dbReference type="ARBA" id="ARBA00022630"/>
    </source>
</evidence>
<evidence type="ECO:0000256" key="2">
    <source>
        <dbReference type="ARBA" id="ARBA00009347"/>
    </source>
</evidence>
<reference evidence="10 11" key="1">
    <citation type="journal article" date="2018" name="BMC Genomics">
        <title>Genomic comparison of Trypanosoma conorhini and Trypanosoma rangeli to Trypanosoma cruzi strains of high and low virulence.</title>
        <authorList>
            <person name="Bradwell K.R."/>
            <person name="Koparde V.N."/>
            <person name="Matveyev A.V."/>
            <person name="Serrano M.G."/>
            <person name="Alves J.M."/>
            <person name="Parikh H."/>
            <person name="Huang B."/>
            <person name="Lee V."/>
            <person name="Espinosa-Alvarez O."/>
            <person name="Ortiz P.A."/>
            <person name="Costa-Martins A.G."/>
            <person name="Teixeira M.M."/>
            <person name="Buck G.A."/>
        </authorList>
    </citation>
    <scope>NUCLEOTIDE SEQUENCE [LARGE SCALE GENOMIC DNA]</scope>
    <source>
        <strain evidence="10 11">AM80</strain>
    </source>
</reference>
<dbReference type="EC" id="1.3.8.7" evidence="10"/>
<dbReference type="OMA" id="NYDKMGV"/>
<dbReference type="GO" id="GO:0050660">
    <property type="term" value="F:flavin adenine dinucleotide binding"/>
    <property type="evidence" value="ECO:0007669"/>
    <property type="project" value="InterPro"/>
</dbReference>
<sequence>MFCRVSHTLMRRTAQCLSTANASGFGICFELSEQQTEVRDLARRFAKEKIAPAAADLDRAMEFPNELFKEAWGLGLVNMHIPRGYGGLGASCVEGVLVQEELAWGCSGVSTTFESNSLAEAPLIIAGNDAQKKSFLGRMLEEPLKAACCVKEPVTGPDAAGIKTFARKKGDAYVVNGQKMWITNGGVANWYFLLANSDEGFVGFVLDANSPGITPGKKETNMGQRCCDTRAILFEDVVIPAANLLGRPGDGLKIAMRAFDFTRPLVSISAVGVGRRAMEEAQDYSNQYKLMGKHVSEHQSVAFMLADMAAGLEAIRLLVYRAAWEVDQGSGNTFYASSAKMLASDYCEKCVANAVRIFGENGFNTGYPVEKLYRDAKIISIYEETSQI</sequence>